<keyword evidence="3 5" id="KW-0238">DNA-binding</keyword>
<dbReference type="Gene3D" id="3.30.160.390">
    <property type="entry name" value="Integrase, DNA-binding domain"/>
    <property type="match status" value="1"/>
</dbReference>
<dbReference type="PROSITE" id="PS51900">
    <property type="entry name" value="CB"/>
    <property type="match status" value="1"/>
</dbReference>
<evidence type="ECO:0000259" key="7">
    <source>
        <dbReference type="PROSITE" id="PS51900"/>
    </source>
</evidence>
<name>A0ABV3SGP5_9HYPH</name>
<evidence type="ECO:0000256" key="3">
    <source>
        <dbReference type="ARBA" id="ARBA00023125"/>
    </source>
</evidence>
<evidence type="ECO:0000256" key="1">
    <source>
        <dbReference type="ARBA" id="ARBA00008857"/>
    </source>
</evidence>
<reference evidence="8 9" key="1">
    <citation type="submission" date="2024-05" db="EMBL/GenBank/DDBJ databases">
        <authorList>
            <person name="Jiang F."/>
        </authorList>
    </citation>
    <scope>NUCLEOTIDE SEQUENCE [LARGE SCALE GENOMIC DNA]</scope>
    <source>
        <strain evidence="8 9">LZ166</strain>
    </source>
</reference>
<dbReference type="CDD" id="cd00801">
    <property type="entry name" value="INT_P4_C"/>
    <property type="match status" value="1"/>
</dbReference>
<protein>
    <submittedName>
        <fullName evidence="8">Integrase arm-type DNA-binding domain-containing protein</fullName>
    </submittedName>
</protein>
<dbReference type="SUPFAM" id="SSF56349">
    <property type="entry name" value="DNA breaking-rejoining enzymes"/>
    <property type="match status" value="1"/>
</dbReference>
<dbReference type="InterPro" id="IPR013762">
    <property type="entry name" value="Integrase-like_cat_sf"/>
</dbReference>
<evidence type="ECO:0000313" key="8">
    <source>
        <dbReference type="EMBL" id="MEX0405912.1"/>
    </source>
</evidence>
<dbReference type="GO" id="GO:0003677">
    <property type="term" value="F:DNA binding"/>
    <property type="evidence" value="ECO:0007669"/>
    <property type="project" value="UniProtKB-KW"/>
</dbReference>
<dbReference type="Gene3D" id="1.10.150.130">
    <property type="match status" value="1"/>
</dbReference>
<dbReference type="PANTHER" id="PTHR30629">
    <property type="entry name" value="PROPHAGE INTEGRASE"/>
    <property type="match status" value="1"/>
</dbReference>
<dbReference type="Pfam" id="PF22022">
    <property type="entry name" value="Phage_int_M"/>
    <property type="match status" value="1"/>
</dbReference>
<keyword evidence="4" id="KW-0233">DNA recombination</keyword>
<dbReference type="InterPro" id="IPR044068">
    <property type="entry name" value="CB"/>
</dbReference>
<dbReference type="Proteomes" id="UP001556692">
    <property type="component" value="Unassembled WGS sequence"/>
</dbReference>
<organism evidence="8 9">
    <name type="scientific">Aquibium pacificus</name>
    <dbReference type="NCBI Taxonomy" id="3153579"/>
    <lineage>
        <taxon>Bacteria</taxon>
        <taxon>Pseudomonadati</taxon>
        <taxon>Pseudomonadota</taxon>
        <taxon>Alphaproteobacteria</taxon>
        <taxon>Hyphomicrobiales</taxon>
        <taxon>Phyllobacteriaceae</taxon>
        <taxon>Aquibium</taxon>
    </lineage>
</organism>
<dbReference type="PANTHER" id="PTHR30629:SF2">
    <property type="entry name" value="PROPHAGE INTEGRASE INTS-RELATED"/>
    <property type="match status" value="1"/>
</dbReference>
<accession>A0ABV3SGP5</accession>
<evidence type="ECO:0000259" key="6">
    <source>
        <dbReference type="PROSITE" id="PS51898"/>
    </source>
</evidence>
<comment type="similarity">
    <text evidence="1">Belongs to the 'phage' integrase family.</text>
</comment>
<dbReference type="InterPro" id="IPR011010">
    <property type="entry name" value="DNA_brk_join_enz"/>
</dbReference>
<evidence type="ECO:0000256" key="5">
    <source>
        <dbReference type="PROSITE-ProRule" id="PRU01248"/>
    </source>
</evidence>
<keyword evidence="2" id="KW-0229">DNA integration</keyword>
<dbReference type="InterPro" id="IPR050808">
    <property type="entry name" value="Phage_Integrase"/>
</dbReference>
<comment type="caution">
    <text evidence="8">The sequence shown here is derived from an EMBL/GenBank/DDBJ whole genome shotgun (WGS) entry which is preliminary data.</text>
</comment>
<evidence type="ECO:0000313" key="9">
    <source>
        <dbReference type="Proteomes" id="UP001556692"/>
    </source>
</evidence>
<dbReference type="InterPro" id="IPR053876">
    <property type="entry name" value="Phage_int_M"/>
</dbReference>
<dbReference type="Pfam" id="PF00589">
    <property type="entry name" value="Phage_integrase"/>
    <property type="match status" value="1"/>
</dbReference>
<dbReference type="RefSeq" id="WP_367953785.1">
    <property type="nucleotide sequence ID" value="NZ_JBDPGJ010000002.1"/>
</dbReference>
<dbReference type="InterPro" id="IPR038488">
    <property type="entry name" value="Integrase_DNA-bd_sf"/>
</dbReference>
<dbReference type="PROSITE" id="PS51898">
    <property type="entry name" value="TYR_RECOMBINASE"/>
    <property type="match status" value="1"/>
</dbReference>
<feature type="domain" description="Core-binding (CB)" evidence="7">
    <location>
        <begin position="94"/>
        <end position="174"/>
    </location>
</feature>
<keyword evidence="9" id="KW-1185">Reference proteome</keyword>
<dbReference type="EMBL" id="JBDPGJ010000002">
    <property type="protein sequence ID" value="MEX0405912.1"/>
    <property type="molecule type" value="Genomic_DNA"/>
</dbReference>
<sequence>MARAIHKLTDAAVRAAKGTGRHSDGGGLYLNIARNNSKSWVFMWTPSGGSRREMGLGSYPAVSLAMARKRAETNRQTIANGRDPIEDRRKEAEPTFAECVDQFLDKFEGQWRNAKHKAQWRMTLTDYCRPIEAKRVSEIETADVLRILNPIWQEKQETASRLRGRIERVLDFAKVKGWRSGENPALWRGNLKNVLPARQKLQRGHHAAMPFDAVPAFVVRLQVSEAMAARALELLILTAARSGEVLGAKWDELDFEKRVWTVPAVRMKAKTEHRVPLSSRAIEILKPLYEARVSDYVFPGHKENGPLSVMAMTMLMRRMKADRYTVHGFRSAFRDWVGEETQFPREVAEAALAHQIGNAVERAYRRGDALEKRHKLMEAWERYLLPKEVSKVVPLRA</sequence>
<dbReference type="InterPro" id="IPR025166">
    <property type="entry name" value="Integrase_DNA_bind_dom"/>
</dbReference>
<evidence type="ECO:0000256" key="2">
    <source>
        <dbReference type="ARBA" id="ARBA00022908"/>
    </source>
</evidence>
<proteinExistence type="inferred from homology"/>
<dbReference type="InterPro" id="IPR002104">
    <property type="entry name" value="Integrase_catalytic"/>
</dbReference>
<dbReference type="Pfam" id="PF13356">
    <property type="entry name" value="Arm-DNA-bind_3"/>
    <property type="match status" value="1"/>
</dbReference>
<dbReference type="Gene3D" id="1.10.443.10">
    <property type="entry name" value="Intergrase catalytic core"/>
    <property type="match status" value="1"/>
</dbReference>
<evidence type="ECO:0000256" key="4">
    <source>
        <dbReference type="ARBA" id="ARBA00023172"/>
    </source>
</evidence>
<dbReference type="InterPro" id="IPR010998">
    <property type="entry name" value="Integrase_recombinase_N"/>
</dbReference>
<gene>
    <name evidence="8" type="ORF">ABGN05_09590</name>
</gene>
<feature type="domain" description="Tyr recombinase" evidence="6">
    <location>
        <begin position="204"/>
        <end position="377"/>
    </location>
</feature>